<comment type="caution">
    <text evidence="1">The sequence shown here is derived from an EMBL/GenBank/DDBJ whole genome shotgun (WGS) entry which is preliminary data.</text>
</comment>
<protein>
    <submittedName>
        <fullName evidence="1">Peroxidasin</fullName>
    </submittedName>
</protein>
<dbReference type="SUPFAM" id="SSF57603">
    <property type="entry name" value="FnI-like domain"/>
    <property type="match status" value="1"/>
</dbReference>
<dbReference type="AlphaFoldDB" id="A0A9Q1HCM2"/>
<dbReference type="Proteomes" id="UP001152320">
    <property type="component" value="Chromosome 5"/>
</dbReference>
<dbReference type="PANTHER" id="PTHR46439:SF3">
    <property type="entry name" value="RE54525P"/>
    <property type="match status" value="1"/>
</dbReference>
<name>A0A9Q1HCM2_HOLLE</name>
<dbReference type="Pfam" id="PF23334">
    <property type="entry name" value="VWC2L_2nd"/>
    <property type="match status" value="1"/>
</dbReference>
<evidence type="ECO:0000313" key="2">
    <source>
        <dbReference type="Proteomes" id="UP001152320"/>
    </source>
</evidence>
<accession>A0A9Q1HCM2</accession>
<dbReference type="InterPro" id="IPR052624">
    <property type="entry name" value="CRIM1"/>
</dbReference>
<dbReference type="EMBL" id="JAIZAY010000005">
    <property type="protein sequence ID" value="KAJ8041130.1"/>
    <property type="molecule type" value="Genomic_DNA"/>
</dbReference>
<gene>
    <name evidence="1" type="ORF">HOLleu_11862</name>
</gene>
<proteinExistence type="predicted"/>
<keyword evidence="2" id="KW-1185">Reference proteome</keyword>
<dbReference type="PANTHER" id="PTHR46439">
    <property type="entry name" value="CYSTEINE-RICH MOTOR NEURON 1 PROTEIN"/>
    <property type="match status" value="1"/>
</dbReference>
<organism evidence="1 2">
    <name type="scientific">Holothuria leucospilota</name>
    <name type="common">Black long sea cucumber</name>
    <name type="synonym">Mertensiothuria leucospilota</name>
    <dbReference type="NCBI Taxonomy" id="206669"/>
    <lineage>
        <taxon>Eukaryota</taxon>
        <taxon>Metazoa</taxon>
        <taxon>Echinodermata</taxon>
        <taxon>Eleutherozoa</taxon>
        <taxon>Echinozoa</taxon>
        <taxon>Holothuroidea</taxon>
        <taxon>Aspidochirotacea</taxon>
        <taxon>Aspidochirotida</taxon>
        <taxon>Holothuriidae</taxon>
        <taxon>Holothuria</taxon>
    </lineage>
</organism>
<evidence type="ECO:0000313" key="1">
    <source>
        <dbReference type="EMBL" id="KAJ8041130.1"/>
    </source>
</evidence>
<sequence length="142" mass="15920">MLSVYIRNYFPVVRFPKKKDFFVRMSTIKVIWLLALLQTCVWSRAASSDCEGHADGESWERQRCELCHCEGGIVTCSMPSCTGVLCSNPTREGLCCPVCGDDAVYPHCDGHRRLETWEPKPCKTCTCYSNGYSCFGTAPPCD</sequence>
<reference evidence="1" key="1">
    <citation type="submission" date="2021-10" db="EMBL/GenBank/DDBJ databases">
        <title>Tropical sea cucumber genome reveals ecological adaptation and Cuvierian tubules defense mechanism.</title>
        <authorList>
            <person name="Chen T."/>
        </authorList>
    </citation>
    <scope>NUCLEOTIDE SEQUENCE</scope>
    <source>
        <strain evidence="1">Nanhai2018</strain>
        <tissue evidence="1">Muscle</tissue>
    </source>
</reference>